<accession>A0A6N8U6Z9</accession>
<dbReference type="PRINTS" id="PR00032">
    <property type="entry name" value="HTHARAC"/>
</dbReference>
<evidence type="ECO:0000256" key="2">
    <source>
        <dbReference type="ARBA" id="ARBA00023125"/>
    </source>
</evidence>
<reference evidence="5 6" key="1">
    <citation type="submission" date="2019-12" db="EMBL/GenBank/DDBJ databases">
        <title>Salinicoccus cyprini sp. nov., isolated from gastro-intestinal tract of mirror carp, Cyprinus carpio var. specularis, collected from Gobind Sagar Reservoir, Himachal Pradesh, India.</title>
        <authorList>
            <person name="Talwar C."/>
            <person name="Singh A.K."/>
            <person name="Lal R."/>
            <person name="Negi R.K."/>
        </authorList>
    </citation>
    <scope>NUCLEOTIDE SEQUENCE [LARGE SCALE GENOMIC DNA]</scope>
    <source>
        <strain evidence="5 6">J-82</strain>
    </source>
</reference>
<dbReference type="InterPro" id="IPR009057">
    <property type="entry name" value="Homeodomain-like_sf"/>
</dbReference>
<evidence type="ECO:0000259" key="4">
    <source>
        <dbReference type="PROSITE" id="PS01124"/>
    </source>
</evidence>
<dbReference type="SMART" id="SM00342">
    <property type="entry name" value="HTH_ARAC"/>
    <property type="match status" value="1"/>
</dbReference>
<dbReference type="AlphaFoldDB" id="A0A6N8U6Z9"/>
<feature type="domain" description="HTH araC/xylS-type" evidence="4">
    <location>
        <begin position="278"/>
        <end position="376"/>
    </location>
</feature>
<dbReference type="InterPro" id="IPR018060">
    <property type="entry name" value="HTH_AraC"/>
</dbReference>
<evidence type="ECO:0000256" key="1">
    <source>
        <dbReference type="ARBA" id="ARBA00023015"/>
    </source>
</evidence>
<dbReference type="PROSITE" id="PS01124">
    <property type="entry name" value="HTH_ARAC_FAMILY_2"/>
    <property type="match status" value="1"/>
</dbReference>
<dbReference type="PROSITE" id="PS00041">
    <property type="entry name" value="HTH_ARAC_FAMILY_1"/>
    <property type="match status" value="1"/>
</dbReference>
<dbReference type="GO" id="GO:0043565">
    <property type="term" value="F:sequence-specific DNA binding"/>
    <property type="evidence" value="ECO:0007669"/>
    <property type="project" value="InterPro"/>
</dbReference>
<dbReference type="Pfam" id="PF12833">
    <property type="entry name" value="HTH_18"/>
    <property type="match status" value="1"/>
</dbReference>
<organism evidence="5 6">
    <name type="scientific">Salinicoccus hispanicus</name>
    <dbReference type="NCBI Taxonomy" id="157225"/>
    <lineage>
        <taxon>Bacteria</taxon>
        <taxon>Bacillati</taxon>
        <taxon>Bacillota</taxon>
        <taxon>Bacilli</taxon>
        <taxon>Bacillales</taxon>
        <taxon>Staphylococcaceae</taxon>
        <taxon>Salinicoccus</taxon>
    </lineage>
</organism>
<gene>
    <name evidence="5" type="ORF">GQ671_12725</name>
</gene>
<dbReference type="GO" id="GO:0003700">
    <property type="term" value="F:DNA-binding transcription factor activity"/>
    <property type="evidence" value="ECO:0007669"/>
    <property type="project" value="InterPro"/>
</dbReference>
<dbReference type="InterPro" id="IPR020449">
    <property type="entry name" value="Tscrpt_reg_AraC-type_HTH"/>
</dbReference>
<dbReference type="EMBL" id="WUUK01000005">
    <property type="protein sequence ID" value="MXQ52131.1"/>
    <property type="molecule type" value="Genomic_DNA"/>
</dbReference>
<dbReference type="PANTHER" id="PTHR43280:SF34">
    <property type="entry name" value="ARAC-FAMILY TRANSCRIPTIONAL REGULATOR"/>
    <property type="match status" value="1"/>
</dbReference>
<dbReference type="OrthoDB" id="247151at2"/>
<evidence type="ECO:0000313" key="6">
    <source>
        <dbReference type="Proteomes" id="UP000436284"/>
    </source>
</evidence>
<sequence length="380" mass="43988">MNFDQEIIVEFSFNYDKNPFYPSKSEMLKKIYEQTKIDGPSIQSTVYMEKFITLPYISNGTVEGIFIIGPYLDIDTKKESIMRKISSNRQNSEIENYLKSLVRLDGTKDFYILMQLYYMIHNEQIELHDIIHNKNHIKIEELQAPDLAISKGRREFSLHHTQLYERKFLQAVQKGDAQTAIKEFRSTPESGKIGVLSKGNLLRGRKNLGIVIIALMTREVMKNGVHNEVAYTLSDLHIQNLEELDSQEKVDHALETAIIDFTSQVAKKTRIQYSTIINQCVSYVFKNLYDDLTLGKLAEIVNVHPNYLSALFKKETGINLKDYIQEAKVEESKLLITSSDYSLLEISTLLNFHDQSYFTRVFKKHTGLTPKKFRNAYSIL</sequence>
<name>A0A6N8U6Z9_9STAP</name>
<keyword evidence="6" id="KW-1185">Reference proteome</keyword>
<dbReference type="InterPro" id="IPR018062">
    <property type="entry name" value="HTH_AraC-typ_CS"/>
</dbReference>
<dbReference type="SUPFAM" id="SSF46689">
    <property type="entry name" value="Homeodomain-like"/>
    <property type="match status" value="2"/>
</dbReference>
<keyword evidence="1" id="KW-0805">Transcription regulation</keyword>
<dbReference type="RefSeq" id="WP_160657922.1">
    <property type="nucleotide sequence ID" value="NZ_JBHRWU010000001.1"/>
</dbReference>
<dbReference type="PANTHER" id="PTHR43280">
    <property type="entry name" value="ARAC-FAMILY TRANSCRIPTIONAL REGULATOR"/>
    <property type="match status" value="1"/>
</dbReference>
<keyword evidence="3" id="KW-0804">Transcription</keyword>
<evidence type="ECO:0000256" key="3">
    <source>
        <dbReference type="ARBA" id="ARBA00023163"/>
    </source>
</evidence>
<evidence type="ECO:0000313" key="5">
    <source>
        <dbReference type="EMBL" id="MXQ52131.1"/>
    </source>
</evidence>
<dbReference type="Gene3D" id="1.10.10.60">
    <property type="entry name" value="Homeodomain-like"/>
    <property type="match status" value="2"/>
</dbReference>
<protein>
    <submittedName>
        <fullName evidence="5">Helix-turn-helix domain-containing protein</fullName>
    </submittedName>
</protein>
<proteinExistence type="predicted"/>
<dbReference type="Proteomes" id="UP000436284">
    <property type="component" value="Unassembled WGS sequence"/>
</dbReference>
<comment type="caution">
    <text evidence="5">The sequence shown here is derived from an EMBL/GenBank/DDBJ whole genome shotgun (WGS) entry which is preliminary data.</text>
</comment>
<keyword evidence="2" id="KW-0238">DNA-binding</keyword>